<dbReference type="OrthoDB" id="2563893at2759"/>
<reference evidence="2 3" key="1">
    <citation type="submission" date="2016-06" db="EMBL/GenBank/DDBJ databases">
        <title>Evolution of pathogenesis and genome organization in the Tremellales.</title>
        <authorList>
            <person name="Cuomo C."/>
            <person name="Litvintseva A."/>
            <person name="Heitman J."/>
            <person name="Chen Y."/>
            <person name="Sun S."/>
            <person name="Springer D."/>
            <person name="Dromer F."/>
            <person name="Young S."/>
            <person name="Zeng Q."/>
            <person name="Chapman S."/>
            <person name="Gujja S."/>
            <person name="Saif S."/>
            <person name="Birren B."/>
        </authorList>
    </citation>
    <scope>NUCLEOTIDE SEQUENCE [LARGE SCALE GENOMIC DNA]</scope>
    <source>
        <strain evidence="2 3">CBS 6039</strain>
    </source>
</reference>
<name>A0A1E3HU21_9TREE</name>
<evidence type="ECO:0000256" key="1">
    <source>
        <dbReference type="SAM" id="MobiDB-lite"/>
    </source>
</evidence>
<dbReference type="RefSeq" id="XP_018994694.1">
    <property type="nucleotide sequence ID" value="XM_019137668.1"/>
</dbReference>
<organism evidence="2 3">
    <name type="scientific">Cryptococcus amylolentus CBS 6039</name>
    <dbReference type="NCBI Taxonomy" id="1295533"/>
    <lineage>
        <taxon>Eukaryota</taxon>
        <taxon>Fungi</taxon>
        <taxon>Dikarya</taxon>
        <taxon>Basidiomycota</taxon>
        <taxon>Agaricomycotina</taxon>
        <taxon>Tremellomycetes</taxon>
        <taxon>Tremellales</taxon>
        <taxon>Cryptococcaceae</taxon>
        <taxon>Cryptococcus</taxon>
    </lineage>
</organism>
<dbReference type="GeneID" id="30155050"/>
<dbReference type="AlphaFoldDB" id="A0A1E3HU21"/>
<feature type="compositionally biased region" description="Polar residues" evidence="1">
    <location>
        <begin position="64"/>
        <end position="83"/>
    </location>
</feature>
<dbReference type="EMBL" id="AWGJ01000005">
    <property type="protein sequence ID" value="ODN79847.1"/>
    <property type="molecule type" value="Genomic_DNA"/>
</dbReference>
<dbReference type="Proteomes" id="UP000094065">
    <property type="component" value="Unassembled WGS sequence"/>
</dbReference>
<feature type="region of interest" description="Disordered" evidence="1">
    <location>
        <begin position="208"/>
        <end position="229"/>
    </location>
</feature>
<feature type="compositionally biased region" description="Polar residues" evidence="1">
    <location>
        <begin position="208"/>
        <end position="223"/>
    </location>
</feature>
<proteinExistence type="predicted"/>
<protein>
    <submittedName>
        <fullName evidence="2">Uncharacterized protein</fullName>
    </submittedName>
</protein>
<keyword evidence="3" id="KW-1185">Reference proteome</keyword>
<evidence type="ECO:0000313" key="2">
    <source>
        <dbReference type="EMBL" id="ODN79847.1"/>
    </source>
</evidence>
<accession>A0A1E3HU21</accession>
<feature type="region of interest" description="Disordered" evidence="1">
    <location>
        <begin position="64"/>
        <end position="99"/>
    </location>
</feature>
<sequence>MLSVKSPAAYYVYILIPPPFIPPPYIPPRRSVPAPPPILPPRTKHRHNPLSHPPLYILTMSAQPQQPITSSSQLPTSPAHQQPQPVPKTATKQKKQLRGPSGNMELFEWQATMHTCQAINVDGERCGNSITNPRQDRFCPNGYHFENARYDNVVEMVERRKAADKANAIRRKAELAEQLALFEAQFNLTSVTGKVSSSGSLQSPQVVTSALPQQRQSGFSTTFRRGGLW</sequence>
<evidence type="ECO:0000313" key="3">
    <source>
        <dbReference type="Proteomes" id="UP000094065"/>
    </source>
</evidence>
<gene>
    <name evidence="2" type="ORF">L202_03741</name>
</gene>
<comment type="caution">
    <text evidence="2">The sequence shown here is derived from an EMBL/GenBank/DDBJ whole genome shotgun (WGS) entry which is preliminary data.</text>
</comment>